<feature type="domain" description="Galactosyltransferase C-terminal" evidence="3">
    <location>
        <begin position="139"/>
        <end position="194"/>
    </location>
</feature>
<dbReference type="Gene3D" id="3.90.550.10">
    <property type="entry name" value="Spore Coat Polysaccharide Biosynthesis Protein SpsA, Chain A"/>
    <property type="match status" value="1"/>
</dbReference>
<dbReference type="InterPro" id="IPR001173">
    <property type="entry name" value="Glyco_trans_2-like"/>
</dbReference>
<gene>
    <name evidence="4" type="ORF">LCGC14_1275720</name>
</gene>
<sequence>MEVSIIIPTYNRRDTLKRVLNRLFNQTYSKDAYEVIVIDDGSTDDTGAMVKKLNALCSLRYLWQEKKGPAAARNYGLSEAQGEVIIFIDSDIIVGPDFIEEHLSYHKKYDRVIVRAPVIRTQNRDNPVGGRMKLTDFSSAFFATGNTSVKKSFLSQAGPFDEDFKEYGWEDLEMGERLRKLGLSVKTNKRAVGYHYQKKLHLADLPRLCAKEETRGRTAVIFYRKHPTSTVKYMTQINSFFFSLDWLLSVGNLMNTSWGKKFLIYLDKNNCHLLLSFFMKIIAQHSYIEGIREALKKNNKE</sequence>
<dbReference type="Pfam" id="PF00535">
    <property type="entry name" value="Glycos_transf_2"/>
    <property type="match status" value="1"/>
</dbReference>
<dbReference type="PANTHER" id="PTHR43685:SF3">
    <property type="entry name" value="SLR2126 PROTEIN"/>
    <property type="match status" value="1"/>
</dbReference>
<dbReference type="AlphaFoldDB" id="A0A0F9LI01"/>
<name>A0A0F9LI01_9ZZZZ</name>
<organism evidence="4">
    <name type="scientific">marine sediment metagenome</name>
    <dbReference type="NCBI Taxonomy" id="412755"/>
    <lineage>
        <taxon>unclassified sequences</taxon>
        <taxon>metagenomes</taxon>
        <taxon>ecological metagenomes</taxon>
    </lineage>
</organism>
<proteinExistence type="predicted"/>
<dbReference type="EMBL" id="LAZR01007204">
    <property type="protein sequence ID" value="KKM86766.1"/>
    <property type="molecule type" value="Genomic_DNA"/>
</dbReference>
<dbReference type="GO" id="GO:0016740">
    <property type="term" value="F:transferase activity"/>
    <property type="evidence" value="ECO:0007669"/>
    <property type="project" value="UniProtKB-KW"/>
</dbReference>
<protein>
    <recommendedName>
        <fullName evidence="5">Glycosyltransferase 2-like domain-containing protein</fullName>
    </recommendedName>
</protein>
<evidence type="ECO:0000259" key="2">
    <source>
        <dbReference type="Pfam" id="PF00535"/>
    </source>
</evidence>
<keyword evidence="1" id="KW-0808">Transferase</keyword>
<accession>A0A0F9LI01</accession>
<feature type="domain" description="Glycosyltransferase 2-like" evidence="2">
    <location>
        <begin position="4"/>
        <end position="132"/>
    </location>
</feature>
<dbReference type="PANTHER" id="PTHR43685">
    <property type="entry name" value="GLYCOSYLTRANSFERASE"/>
    <property type="match status" value="1"/>
</dbReference>
<reference evidence="4" key="1">
    <citation type="journal article" date="2015" name="Nature">
        <title>Complex archaea that bridge the gap between prokaryotes and eukaryotes.</title>
        <authorList>
            <person name="Spang A."/>
            <person name="Saw J.H."/>
            <person name="Jorgensen S.L."/>
            <person name="Zaremba-Niedzwiedzka K."/>
            <person name="Martijn J."/>
            <person name="Lind A.E."/>
            <person name="van Eijk R."/>
            <person name="Schleper C."/>
            <person name="Guy L."/>
            <person name="Ettema T.J."/>
        </authorList>
    </citation>
    <scope>NUCLEOTIDE SEQUENCE</scope>
</reference>
<evidence type="ECO:0008006" key="5">
    <source>
        <dbReference type="Google" id="ProtNLM"/>
    </source>
</evidence>
<dbReference type="InterPro" id="IPR050834">
    <property type="entry name" value="Glycosyltransf_2"/>
</dbReference>
<dbReference type="InterPro" id="IPR027791">
    <property type="entry name" value="Galactosyl_T_C"/>
</dbReference>
<dbReference type="InterPro" id="IPR029044">
    <property type="entry name" value="Nucleotide-diphossugar_trans"/>
</dbReference>
<evidence type="ECO:0000259" key="3">
    <source>
        <dbReference type="Pfam" id="PF02709"/>
    </source>
</evidence>
<dbReference type="SUPFAM" id="SSF53448">
    <property type="entry name" value="Nucleotide-diphospho-sugar transferases"/>
    <property type="match status" value="1"/>
</dbReference>
<evidence type="ECO:0000313" key="4">
    <source>
        <dbReference type="EMBL" id="KKM86766.1"/>
    </source>
</evidence>
<dbReference type="Pfam" id="PF02709">
    <property type="entry name" value="Glyco_transf_7C"/>
    <property type="match status" value="1"/>
</dbReference>
<evidence type="ECO:0000256" key="1">
    <source>
        <dbReference type="ARBA" id="ARBA00022679"/>
    </source>
</evidence>
<comment type="caution">
    <text evidence="4">The sequence shown here is derived from an EMBL/GenBank/DDBJ whole genome shotgun (WGS) entry which is preliminary data.</text>
</comment>